<feature type="binding site" evidence="11">
    <location>
        <position position="163"/>
    </location>
    <ligand>
        <name>[4Fe-4S] cluster</name>
        <dbReference type="ChEBI" id="CHEBI:49883"/>
        <note>4Fe-4S-S-AdoMet</note>
    </ligand>
</feature>
<dbReference type="Proteomes" id="UP000217889">
    <property type="component" value="Chromosome"/>
</dbReference>
<feature type="active site" description="Proton acceptor" evidence="11">
    <location>
        <position position="143"/>
    </location>
</feature>
<dbReference type="PIRSF" id="PIRSF006004">
    <property type="entry name" value="CHP00048"/>
    <property type="match status" value="1"/>
</dbReference>
<keyword evidence="4 11" id="KW-0698">rRNA processing</keyword>
<accession>A0A291GYS7</accession>
<dbReference type="RefSeq" id="WP_096799841.1">
    <property type="nucleotide sequence ID" value="NZ_CP023564.1"/>
</dbReference>
<dbReference type="SFLD" id="SFLDS00029">
    <property type="entry name" value="Radical_SAM"/>
    <property type="match status" value="1"/>
</dbReference>
<dbReference type="Pfam" id="PF04055">
    <property type="entry name" value="Radical_SAM"/>
    <property type="match status" value="1"/>
</dbReference>
<dbReference type="GO" id="GO:0019843">
    <property type="term" value="F:rRNA binding"/>
    <property type="evidence" value="ECO:0007669"/>
    <property type="project" value="UniProtKB-UniRule"/>
</dbReference>
<evidence type="ECO:0000259" key="13">
    <source>
        <dbReference type="PROSITE" id="PS51918"/>
    </source>
</evidence>
<dbReference type="GO" id="GO:0070040">
    <property type="term" value="F:rRNA (adenine(2503)-C2-)-methyltransferase activity"/>
    <property type="evidence" value="ECO:0007669"/>
    <property type="project" value="UniProtKB-UniRule"/>
</dbReference>
<feature type="region of interest" description="Disordered" evidence="12">
    <location>
        <begin position="1"/>
        <end position="31"/>
    </location>
</feature>
<evidence type="ECO:0000256" key="11">
    <source>
        <dbReference type="HAMAP-Rule" id="MF_01849"/>
    </source>
</evidence>
<evidence type="ECO:0000256" key="6">
    <source>
        <dbReference type="ARBA" id="ARBA00022679"/>
    </source>
</evidence>
<dbReference type="PANTHER" id="PTHR30544">
    <property type="entry name" value="23S RRNA METHYLTRANSFERASE"/>
    <property type="match status" value="1"/>
</dbReference>
<dbReference type="EC" id="2.1.1.192" evidence="11"/>
<comment type="catalytic activity">
    <reaction evidence="11">
        <text>adenosine(37) in tRNA + 2 reduced [2Fe-2S]-[ferredoxin] + 2 S-adenosyl-L-methionine = 2-methyladenosine(37) in tRNA + 5'-deoxyadenosine + L-methionine + 2 oxidized [2Fe-2S]-[ferredoxin] + S-adenosyl-L-homocysteine</text>
        <dbReference type="Rhea" id="RHEA:43332"/>
        <dbReference type="Rhea" id="RHEA-COMP:10000"/>
        <dbReference type="Rhea" id="RHEA-COMP:10001"/>
        <dbReference type="Rhea" id="RHEA-COMP:10162"/>
        <dbReference type="Rhea" id="RHEA-COMP:10485"/>
        <dbReference type="ChEBI" id="CHEBI:17319"/>
        <dbReference type="ChEBI" id="CHEBI:33737"/>
        <dbReference type="ChEBI" id="CHEBI:33738"/>
        <dbReference type="ChEBI" id="CHEBI:57844"/>
        <dbReference type="ChEBI" id="CHEBI:57856"/>
        <dbReference type="ChEBI" id="CHEBI:59789"/>
        <dbReference type="ChEBI" id="CHEBI:74411"/>
        <dbReference type="ChEBI" id="CHEBI:74497"/>
        <dbReference type="EC" id="2.1.1.192"/>
    </reaction>
</comment>
<comment type="subcellular location">
    <subcellularLocation>
        <location evidence="1 11">Cytoplasm</location>
    </subcellularLocation>
</comment>
<evidence type="ECO:0000256" key="7">
    <source>
        <dbReference type="ARBA" id="ARBA00022691"/>
    </source>
</evidence>
<dbReference type="PROSITE" id="PS51918">
    <property type="entry name" value="RADICAL_SAM"/>
    <property type="match status" value="1"/>
</dbReference>
<dbReference type="InterPro" id="IPR004383">
    <property type="entry name" value="rRNA_lsu_MTrfase_RlmN/Cfr"/>
</dbReference>
<dbReference type="CDD" id="cd01335">
    <property type="entry name" value="Radical_SAM"/>
    <property type="match status" value="1"/>
</dbReference>
<evidence type="ECO:0000256" key="1">
    <source>
        <dbReference type="ARBA" id="ARBA00004496"/>
    </source>
</evidence>
<dbReference type="GO" id="GO:0005737">
    <property type="term" value="C:cytoplasm"/>
    <property type="evidence" value="ECO:0007669"/>
    <property type="project" value="UniProtKB-SubCell"/>
</dbReference>
<dbReference type="InterPro" id="IPR027492">
    <property type="entry name" value="RNA_MTrfase_RlmN"/>
</dbReference>
<feature type="binding site" evidence="11">
    <location>
        <begin position="275"/>
        <end position="277"/>
    </location>
    <ligand>
        <name>S-adenosyl-L-methionine</name>
        <dbReference type="ChEBI" id="CHEBI:59789"/>
    </ligand>
</feature>
<dbReference type="InterPro" id="IPR058240">
    <property type="entry name" value="rSAM_sf"/>
</dbReference>
<dbReference type="AlphaFoldDB" id="A0A291GYS7"/>
<evidence type="ECO:0000256" key="3">
    <source>
        <dbReference type="ARBA" id="ARBA00022490"/>
    </source>
</evidence>
<keyword evidence="2 11" id="KW-0004">4Fe-4S</keyword>
<keyword evidence="5 11" id="KW-0489">Methyltransferase</keyword>
<evidence type="ECO:0000313" key="15">
    <source>
        <dbReference type="Proteomes" id="UP000217889"/>
    </source>
</evidence>
<comment type="similarity">
    <text evidence="11">Belongs to the radical SAM superfamily. RlmN family.</text>
</comment>
<feature type="compositionally biased region" description="Basic and acidic residues" evidence="12">
    <location>
        <begin position="1"/>
        <end position="12"/>
    </location>
</feature>
<keyword evidence="10 11" id="KW-0411">Iron-sulfur</keyword>
<evidence type="ECO:0000256" key="9">
    <source>
        <dbReference type="ARBA" id="ARBA00023004"/>
    </source>
</evidence>
<dbReference type="GO" id="GO:0051539">
    <property type="term" value="F:4 iron, 4 sulfur cluster binding"/>
    <property type="evidence" value="ECO:0007669"/>
    <property type="project" value="UniProtKB-UniRule"/>
</dbReference>
<comment type="function">
    <text evidence="11">Specifically methylates position 2 of adenine 2503 in 23S rRNA and position 2 of adenine 37 in tRNAs.</text>
</comment>
<dbReference type="PANTHER" id="PTHR30544:SF5">
    <property type="entry name" value="RADICAL SAM CORE DOMAIN-CONTAINING PROTEIN"/>
    <property type="match status" value="1"/>
</dbReference>
<evidence type="ECO:0000256" key="8">
    <source>
        <dbReference type="ARBA" id="ARBA00022723"/>
    </source>
</evidence>
<dbReference type="FunFam" id="3.20.20.70:FF:000014">
    <property type="entry name" value="Probable dual-specificity RNA methyltransferase RlmN"/>
    <property type="match status" value="1"/>
</dbReference>
<evidence type="ECO:0000313" key="14">
    <source>
        <dbReference type="EMBL" id="ATG55379.1"/>
    </source>
</evidence>
<dbReference type="SUPFAM" id="SSF102114">
    <property type="entry name" value="Radical SAM enzymes"/>
    <property type="match status" value="1"/>
</dbReference>
<comment type="cofactor">
    <cofactor evidence="11">
        <name>[4Fe-4S] cluster</name>
        <dbReference type="ChEBI" id="CHEBI:49883"/>
    </cofactor>
    <text evidence="11">Binds 1 [4Fe-4S] cluster. The cluster is coordinated with 3 cysteines and an exchangeable S-adenosyl-L-methionine.</text>
</comment>
<dbReference type="InterPro" id="IPR013785">
    <property type="entry name" value="Aldolase_TIM"/>
</dbReference>
<feature type="binding site" evidence="11">
    <location>
        <begin position="218"/>
        <end position="219"/>
    </location>
    <ligand>
        <name>S-adenosyl-L-methionine</name>
        <dbReference type="ChEBI" id="CHEBI:59789"/>
    </ligand>
</feature>
<dbReference type="Gene3D" id="1.10.150.530">
    <property type="match status" value="1"/>
</dbReference>
<dbReference type="GO" id="GO:0046872">
    <property type="term" value="F:metal ion binding"/>
    <property type="evidence" value="ECO:0007669"/>
    <property type="project" value="UniProtKB-KW"/>
</dbReference>
<dbReference type="SFLD" id="SFLDG01062">
    <property type="entry name" value="methyltransferase_(Class_A)"/>
    <property type="match status" value="1"/>
</dbReference>
<proteinExistence type="inferred from homology"/>
<protein>
    <recommendedName>
        <fullName evidence="11">Probable dual-specificity RNA methyltransferase RlmN</fullName>
        <ecNumber evidence="11">2.1.1.192</ecNumber>
    </recommendedName>
    <alternativeName>
        <fullName evidence="11">23S rRNA (adenine(2503)-C(2))-methyltransferase</fullName>
    </alternativeName>
    <alternativeName>
        <fullName evidence="11">23S rRNA m2A2503 methyltransferase</fullName>
    </alternativeName>
    <alternativeName>
        <fullName evidence="11">Ribosomal RNA large subunit methyltransferase N</fullName>
    </alternativeName>
    <alternativeName>
        <fullName evidence="11">tRNA (adenine(37)-C(2))-methyltransferase</fullName>
    </alternativeName>
    <alternativeName>
        <fullName evidence="11">tRNA m2A37 methyltransferase</fullName>
    </alternativeName>
</protein>
<keyword evidence="9 11" id="KW-0408">Iron</keyword>
<dbReference type="InterPro" id="IPR040072">
    <property type="entry name" value="Methyltransferase_A"/>
</dbReference>
<keyword evidence="6 11" id="KW-0808">Transferase</keyword>
<evidence type="ECO:0000256" key="12">
    <source>
        <dbReference type="SAM" id="MobiDB-lite"/>
    </source>
</evidence>
<dbReference type="KEGG" id="bgg:CFK41_11820"/>
<keyword evidence="7 11" id="KW-0949">S-adenosyl-L-methionine</keyword>
<keyword evidence="11" id="KW-1015">Disulfide bond</keyword>
<dbReference type="NCBIfam" id="TIGR00048">
    <property type="entry name" value="rRNA_mod_RlmN"/>
    <property type="match status" value="1"/>
</dbReference>
<keyword evidence="3 11" id="KW-0963">Cytoplasm</keyword>
<dbReference type="GO" id="GO:0070475">
    <property type="term" value="P:rRNA base methylation"/>
    <property type="evidence" value="ECO:0007669"/>
    <property type="project" value="UniProtKB-UniRule"/>
</dbReference>
<dbReference type="GO" id="GO:0002935">
    <property type="term" value="F:tRNA (adenine(37)-C2)-methyltransferase activity"/>
    <property type="evidence" value="ECO:0007669"/>
    <property type="project" value="UniProtKB-UniRule"/>
</dbReference>
<keyword evidence="11" id="KW-0819">tRNA processing</keyword>
<dbReference type="GO" id="GO:0030488">
    <property type="term" value="P:tRNA methylation"/>
    <property type="evidence" value="ECO:0007669"/>
    <property type="project" value="UniProtKB-UniRule"/>
</dbReference>
<comment type="caution">
    <text evidence="11">Lacks conserved residue(s) required for the propagation of feature annotation.</text>
</comment>
<evidence type="ECO:0000256" key="4">
    <source>
        <dbReference type="ARBA" id="ARBA00022552"/>
    </source>
</evidence>
<feature type="binding site" evidence="11">
    <location>
        <position position="252"/>
    </location>
    <ligand>
        <name>S-adenosyl-L-methionine</name>
        <dbReference type="ChEBI" id="CHEBI:59789"/>
    </ligand>
</feature>
<sequence length="436" mass="47724">MTTPEEPTRRPDTSTPVALSTNPDLSREAVPGQKIALAPGQLQMKPSRRGKPPVHLADMTLAERKTAVEEMGLPGFRAKQLSVHYFEHFTTDPEDLTDIPKDRRDELVEKFFPPLLTQVSRQSADHGATQKFLWQLFDGPMVESVLMRYSDRNTLCISSEAGCGMNCPFCATGQMGLTRNLSAAEILEQVRIANKMLASGELPGGTGRVNNIVFMGMGEPLANYRPVATVCRRLNAPAPEGFGMGARHITVSTVGLAPAVRKLTAEKIPVTLAVSLHAPDDALRNELVPINTRFDVDEILDAAWEYFETTGRRVSIEYALIRDINDQQHRAQLLADRLIAKGGAHWVHVNPIPLNPVKGSKWTASDPRVEKIFVETLRDNGISATIRDTRGSDIDGACGQLAAEVIESDTHRADREARVARVEAVAAARGGDGEEL</sequence>
<dbReference type="Gene3D" id="3.20.20.70">
    <property type="entry name" value="Aldolase class I"/>
    <property type="match status" value="1"/>
</dbReference>
<dbReference type="OrthoDB" id="9793973at2"/>
<reference evidence="14 15" key="1">
    <citation type="journal article" date="2014" name="Int. J. Syst. Evol. Microbiol.">
        <title>Brachybacterium ginsengisoli sp. nov., isolated from soil of a ginseng field.</title>
        <authorList>
            <person name="Hoang V.A."/>
            <person name="Kim Y.J."/>
            <person name="Nguyen N.L."/>
            <person name="Yang D.C."/>
        </authorList>
    </citation>
    <scope>NUCLEOTIDE SEQUENCE [LARGE SCALE GENOMIC DNA]</scope>
    <source>
        <strain evidence="14 15">DCY80</strain>
    </source>
</reference>
<name>A0A291GYS7_9MICO</name>
<dbReference type="SFLD" id="SFLDF00275">
    <property type="entry name" value="adenosine_C2_methyltransferase"/>
    <property type="match status" value="1"/>
</dbReference>
<dbReference type="GO" id="GO:0000049">
    <property type="term" value="F:tRNA binding"/>
    <property type="evidence" value="ECO:0007669"/>
    <property type="project" value="UniProtKB-UniRule"/>
</dbReference>
<gene>
    <name evidence="11" type="primary">rlmN</name>
    <name evidence="14" type="ORF">CFK41_11820</name>
</gene>
<evidence type="ECO:0000256" key="10">
    <source>
        <dbReference type="ARBA" id="ARBA00023014"/>
    </source>
</evidence>
<feature type="active site" description="S-methylcysteine intermediate" evidence="11">
    <location>
        <position position="398"/>
    </location>
</feature>
<feature type="binding site" evidence="11">
    <location>
        <position position="355"/>
    </location>
    <ligand>
        <name>S-adenosyl-L-methionine</name>
        <dbReference type="ChEBI" id="CHEBI:59789"/>
    </ligand>
</feature>
<keyword evidence="15" id="KW-1185">Reference proteome</keyword>
<feature type="domain" description="Radical SAM core" evidence="13">
    <location>
        <begin position="149"/>
        <end position="393"/>
    </location>
</feature>
<feature type="binding site" evidence="11">
    <location>
        <position position="170"/>
    </location>
    <ligand>
        <name>[4Fe-4S] cluster</name>
        <dbReference type="ChEBI" id="CHEBI:49883"/>
        <note>4Fe-4S-S-AdoMet</note>
    </ligand>
</feature>
<dbReference type="InterPro" id="IPR007197">
    <property type="entry name" value="rSAM"/>
</dbReference>
<comment type="miscellaneous">
    <text evidence="11">Reaction proceeds by a ping-pong mechanism involving intermediate methylation of a conserved cysteine residue.</text>
</comment>
<organism evidence="14 15">
    <name type="scientific">Brachybacterium ginsengisoli</name>
    <dbReference type="NCBI Taxonomy" id="1331682"/>
    <lineage>
        <taxon>Bacteria</taxon>
        <taxon>Bacillati</taxon>
        <taxon>Actinomycetota</taxon>
        <taxon>Actinomycetes</taxon>
        <taxon>Micrococcales</taxon>
        <taxon>Dermabacteraceae</taxon>
        <taxon>Brachybacterium</taxon>
    </lineage>
</organism>
<feature type="binding site" evidence="11">
    <location>
        <position position="167"/>
    </location>
    <ligand>
        <name>[4Fe-4S] cluster</name>
        <dbReference type="ChEBI" id="CHEBI:49883"/>
        <note>4Fe-4S-S-AdoMet</note>
    </ligand>
</feature>
<evidence type="ECO:0000256" key="2">
    <source>
        <dbReference type="ARBA" id="ARBA00022485"/>
    </source>
</evidence>
<comment type="catalytic activity">
    <reaction evidence="11">
        <text>adenosine(2503) in 23S rRNA + 2 reduced [2Fe-2S]-[ferredoxin] + 2 S-adenosyl-L-methionine = 2-methyladenosine(2503) in 23S rRNA + 5'-deoxyadenosine + L-methionine + 2 oxidized [2Fe-2S]-[ferredoxin] + S-adenosyl-L-homocysteine</text>
        <dbReference type="Rhea" id="RHEA:42916"/>
        <dbReference type="Rhea" id="RHEA-COMP:10000"/>
        <dbReference type="Rhea" id="RHEA-COMP:10001"/>
        <dbReference type="Rhea" id="RHEA-COMP:10152"/>
        <dbReference type="Rhea" id="RHEA-COMP:10282"/>
        <dbReference type="ChEBI" id="CHEBI:17319"/>
        <dbReference type="ChEBI" id="CHEBI:33737"/>
        <dbReference type="ChEBI" id="CHEBI:33738"/>
        <dbReference type="ChEBI" id="CHEBI:57844"/>
        <dbReference type="ChEBI" id="CHEBI:57856"/>
        <dbReference type="ChEBI" id="CHEBI:59789"/>
        <dbReference type="ChEBI" id="CHEBI:74411"/>
        <dbReference type="ChEBI" id="CHEBI:74497"/>
        <dbReference type="EC" id="2.1.1.192"/>
    </reaction>
</comment>
<dbReference type="EMBL" id="CP023564">
    <property type="protein sequence ID" value="ATG55379.1"/>
    <property type="molecule type" value="Genomic_DNA"/>
</dbReference>
<keyword evidence="8 11" id="KW-0479">Metal-binding</keyword>
<evidence type="ECO:0000256" key="5">
    <source>
        <dbReference type="ARBA" id="ARBA00022603"/>
    </source>
</evidence>
<dbReference type="HAMAP" id="MF_01849">
    <property type="entry name" value="RNA_methyltr_RlmN"/>
    <property type="match status" value="1"/>
</dbReference>